<keyword evidence="1" id="KW-1133">Transmembrane helix</keyword>
<dbReference type="PROSITE" id="PS50924">
    <property type="entry name" value="MHYT"/>
    <property type="match status" value="1"/>
</dbReference>
<dbReference type="GeneID" id="54490397"/>
<dbReference type="EMBL" id="ML996569">
    <property type="protein sequence ID" value="KAF2759618.1"/>
    <property type="molecule type" value="Genomic_DNA"/>
</dbReference>
<evidence type="ECO:0000256" key="1">
    <source>
        <dbReference type="SAM" id="Phobius"/>
    </source>
</evidence>
<dbReference type="Proteomes" id="UP000799437">
    <property type="component" value="Unassembled WGS sequence"/>
</dbReference>
<keyword evidence="1" id="KW-0472">Membrane</keyword>
<name>A0A6A6W9S0_9PEZI</name>
<feature type="transmembrane region" description="Helical" evidence="1">
    <location>
        <begin position="164"/>
        <end position="184"/>
    </location>
</feature>
<evidence type="ECO:0000259" key="2">
    <source>
        <dbReference type="PROSITE" id="PS50924"/>
    </source>
</evidence>
<reference evidence="3" key="1">
    <citation type="journal article" date="2020" name="Stud. Mycol.">
        <title>101 Dothideomycetes genomes: a test case for predicting lifestyles and emergence of pathogens.</title>
        <authorList>
            <person name="Haridas S."/>
            <person name="Albert R."/>
            <person name="Binder M."/>
            <person name="Bloem J."/>
            <person name="Labutti K."/>
            <person name="Salamov A."/>
            <person name="Andreopoulos B."/>
            <person name="Baker S."/>
            <person name="Barry K."/>
            <person name="Bills G."/>
            <person name="Bluhm B."/>
            <person name="Cannon C."/>
            <person name="Castanera R."/>
            <person name="Culley D."/>
            <person name="Daum C."/>
            <person name="Ezra D."/>
            <person name="Gonzalez J."/>
            <person name="Henrissat B."/>
            <person name="Kuo A."/>
            <person name="Liang C."/>
            <person name="Lipzen A."/>
            <person name="Lutzoni F."/>
            <person name="Magnuson J."/>
            <person name="Mondo S."/>
            <person name="Nolan M."/>
            <person name="Ohm R."/>
            <person name="Pangilinan J."/>
            <person name="Park H.-J."/>
            <person name="Ramirez L."/>
            <person name="Alfaro M."/>
            <person name="Sun H."/>
            <person name="Tritt A."/>
            <person name="Yoshinaga Y."/>
            <person name="Zwiers L.-H."/>
            <person name="Turgeon B."/>
            <person name="Goodwin S."/>
            <person name="Spatafora J."/>
            <person name="Crous P."/>
            <person name="Grigoriev I."/>
        </authorList>
    </citation>
    <scope>NUCLEOTIDE SEQUENCE</scope>
    <source>
        <strain evidence="3">CBS 121739</strain>
    </source>
</reference>
<feature type="transmembrane region" description="Helical" evidence="1">
    <location>
        <begin position="196"/>
        <end position="218"/>
    </location>
</feature>
<organism evidence="3 4">
    <name type="scientific">Pseudovirgaria hyperparasitica</name>
    <dbReference type="NCBI Taxonomy" id="470096"/>
    <lineage>
        <taxon>Eukaryota</taxon>
        <taxon>Fungi</taxon>
        <taxon>Dikarya</taxon>
        <taxon>Ascomycota</taxon>
        <taxon>Pezizomycotina</taxon>
        <taxon>Dothideomycetes</taxon>
        <taxon>Dothideomycetes incertae sedis</taxon>
        <taxon>Acrospermales</taxon>
        <taxon>Acrospermaceae</taxon>
        <taxon>Pseudovirgaria</taxon>
    </lineage>
</organism>
<feature type="transmembrane region" description="Helical" evidence="1">
    <location>
        <begin position="129"/>
        <end position="149"/>
    </location>
</feature>
<proteinExistence type="predicted"/>
<dbReference type="Pfam" id="PF03707">
    <property type="entry name" value="MHYT"/>
    <property type="match status" value="2"/>
</dbReference>
<dbReference type="OrthoDB" id="264015at2759"/>
<sequence length="825" mass="92114">MEHMRESLDDTLDGPVPYHFVWWIIMLSYFVSLVGSVTTVEFLHRRRVGQGLISQLQLGACAVSFGLVAIWCMHFVGNRSIVLANGEPELQLYYNAAWTTLSAVLPIFFLYVGFFLVDRFSRSQRAMHLSLIGTGLTAGLSITGMHYVGNLGATNYRLSNKPGHIIGAASIAVVSCWVSFTIFFRQKELWINSWYRRVMCAVLLACTVSGMHWTATAGTTYYRIRTYAGTEEERNRNVIVATALCMTALLCSVTLMYVTERRRRELADRAQHVVLASFIVDRDGRVLVTQEGLLPCRMITKQYNQRSLNDEFNIAHPVFQWIYRVTHHWSGVAILIPTMRSHLRAVGALQGSIRPGALRTATTSWDGATAEDDYSAIFREQFCVAAQDLADNLHVPLDSLGTLMDDIMMTGIGSKKFKTKGGNVMSALEAGMYAPALFGKGQILFLVKQVNKIEAVRLVDQGYRFAHIERPTDKVLELMARGMQVKREDLLLKITCMKEFGLQDAEKMKSPLESGTHISCFVLRPPVKSSASGWDVLVRKTCPNTLPSVELYSTTLPPSRVQLLERLDGFNYTQCLNYCDKMTNDATTSEDREFHRLVWKTMVHLEKLLPAAFLRCALFCGTPVNVQNCSASKGATLFSFCVIPDVHSSSLSAEDVVNWTPFSFFRCRQRTHKGSVDHILLARRNHIEFGALLANIGVNQLQYHSNTVHKPSINDVTRNAAAKPLSKLLERLGGGNKDLTPVHFVTDSSSEKGLVDRVSREEPSCNPFGGIMVSQDITVDTDDKAAPGIELHDLGMRTEAGVADSETSTYVDQLFRLTSAKWSKP</sequence>
<feature type="transmembrane region" description="Helical" evidence="1">
    <location>
        <begin position="56"/>
        <end position="76"/>
    </location>
</feature>
<feature type="transmembrane region" description="Helical" evidence="1">
    <location>
        <begin position="96"/>
        <end position="117"/>
    </location>
</feature>
<dbReference type="PANTHER" id="PTHR35152:SF1">
    <property type="entry name" value="DOMAIN SIGNALLING PROTEIN, PUTATIVE (AFU_ORTHOLOGUE AFUA_5G11310)-RELATED"/>
    <property type="match status" value="1"/>
</dbReference>
<accession>A0A6A6W9S0</accession>
<feature type="transmembrane region" description="Helical" evidence="1">
    <location>
        <begin position="20"/>
        <end position="44"/>
    </location>
</feature>
<feature type="domain" description="MHYT" evidence="2">
    <location>
        <begin position="20"/>
        <end position="222"/>
    </location>
</feature>
<dbReference type="PANTHER" id="PTHR35152">
    <property type="entry name" value="DOMAIN SIGNALLING PROTEIN, PUTATIVE (AFU_ORTHOLOGUE AFUA_5G11310)-RELATED"/>
    <property type="match status" value="1"/>
</dbReference>
<dbReference type="RefSeq" id="XP_033602069.1">
    <property type="nucleotide sequence ID" value="XM_033749343.1"/>
</dbReference>
<gene>
    <name evidence="3" type="ORF">EJ05DRAFT_536898</name>
</gene>
<dbReference type="AlphaFoldDB" id="A0A6A6W9S0"/>
<evidence type="ECO:0000313" key="4">
    <source>
        <dbReference type="Proteomes" id="UP000799437"/>
    </source>
</evidence>
<keyword evidence="4" id="KW-1185">Reference proteome</keyword>
<feature type="transmembrane region" description="Helical" evidence="1">
    <location>
        <begin position="238"/>
        <end position="259"/>
    </location>
</feature>
<keyword evidence="1" id="KW-0812">Transmembrane</keyword>
<evidence type="ECO:0000313" key="3">
    <source>
        <dbReference type="EMBL" id="KAF2759618.1"/>
    </source>
</evidence>
<protein>
    <recommendedName>
        <fullName evidence="2">MHYT domain-containing protein</fullName>
    </recommendedName>
</protein>
<dbReference type="InterPro" id="IPR005330">
    <property type="entry name" value="MHYT_dom"/>
</dbReference>